<feature type="compositionally biased region" description="Polar residues" evidence="1">
    <location>
        <begin position="25"/>
        <end position="34"/>
    </location>
</feature>
<sequence>MESGDRDKSAEDQPSQESSDHDMSDQGNSELGQSDQDRRKDPDYTPTPNGADASSSKDKHQDLPSSKRSRGLSPSRDVDRPSKRKAPMTEDNMRDLDREEDQDDYDMGGGSDVEKPSDPDHPILDKMLEKDRGAASPVVPTLELRYLSYEKDGSKKSGTPASSDPASSMDTSLEGEDQESEAETSADSDDDESLNDMLQAQTLMAHSRSRSEQRRRDHTAPRRTGAGGAGDPGPGGDGSSNGSGGGGGGSPVDPAGMALVSTMLPRRQFVPDNACIPGQQTQQYNIADVDPWVIQRINTLTIMTMTLEVLSRALTFRPEWIFPSHLPRSAIPRSGQYCSHLITGQNVRDLMATLPWNVLSGANIPEPMSFEITVDGRLGFLIERYSAVEFQDLIVYWESTHRFPVPSSLIRSDPYLATFVVERKNRRSHAGARWKQILNLFLIAMREGWCDLDLLLDPYFLHFLKCTDEVAWYPGIEARSANIVDLQLNRREPADLIKALAECDAADPWRTHYRLHHAGHPARRIARLAGKFFNMAALNPNAPPLAPQP</sequence>
<accession>A0A225UVA4</accession>
<dbReference type="OrthoDB" id="125247at2759"/>
<proteinExistence type="predicted"/>
<feature type="compositionally biased region" description="Acidic residues" evidence="1">
    <location>
        <begin position="173"/>
        <end position="194"/>
    </location>
</feature>
<protein>
    <submittedName>
        <fullName evidence="2">Uncharacterized protein</fullName>
    </submittedName>
</protein>
<keyword evidence="3" id="KW-1185">Reference proteome</keyword>
<name>A0A225UVA4_9STRA</name>
<dbReference type="EMBL" id="NBNE01011177">
    <property type="protein sequence ID" value="OWY96827.1"/>
    <property type="molecule type" value="Genomic_DNA"/>
</dbReference>
<dbReference type="AlphaFoldDB" id="A0A225UVA4"/>
<feature type="compositionally biased region" description="Basic and acidic residues" evidence="1">
    <location>
        <begin position="209"/>
        <end position="220"/>
    </location>
</feature>
<feature type="compositionally biased region" description="Basic and acidic residues" evidence="1">
    <location>
        <begin position="112"/>
        <end position="133"/>
    </location>
</feature>
<evidence type="ECO:0000313" key="3">
    <source>
        <dbReference type="Proteomes" id="UP000198211"/>
    </source>
</evidence>
<dbReference type="Proteomes" id="UP000198211">
    <property type="component" value="Unassembled WGS sequence"/>
</dbReference>
<gene>
    <name evidence="2" type="ORF">PHMEG_00032807</name>
</gene>
<organism evidence="2 3">
    <name type="scientific">Phytophthora megakarya</name>
    <dbReference type="NCBI Taxonomy" id="4795"/>
    <lineage>
        <taxon>Eukaryota</taxon>
        <taxon>Sar</taxon>
        <taxon>Stramenopiles</taxon>
        <taxon>Oomycota</taxon>
        <taxon>Peronosporomycetes</taxon>
        <taxon>Peronosporales</taxon>
        <taxon>Peronosporaceae</taxon>
        <taxon>Phytophthora</taxon>
    </lineage>
</organism>
<evidence type="ECO:0000313" key="2">
    <source>
        <dbReference type="EMBL" id="OWY96827.1"/>
    </source>
</evidence>
<feature type="region of interest" description="Disordered" evidence="1">
    <location>
        <begin position="1"/>
        <end position="256"/>
    </location>
</feature>
<reference evidence="3" key="1">
    <citation type="submission" date="2017-03" db="EMBL/GenBank/DDBJ databases">
        <title>Phytopthora megakarya and P. palmivora, two closely related causual agents of cacao black pod achieved similar genome size and gene model numbers by different mechanisms.</title>
        <authorList>
            <person name="Ali S."/>
            <person name="Shao J."/>
            <person name="Larry D.J."/>
            <person name="Kronmiller B."/>
            <person name="Shen D."/>
            <person name="Strem M.D."/>
            <person name="Melnick R.L."/>
            <person name="Guiltinan M.J."/>
            <person name="Tyler B.M."/>
            <person name="Meinhardt L.W."/>
            <person name="Bailey B.A."/>
        </authorList>
    </citation>
    <scope>NUCLEOTIDE SEQUENCE [LARGE SCALE GENOMIC DNA]</scope>
    <source>
        <strain evidence="3">zdho120</strain>
    </source>
</reference>
<comment type="caution">
    <text evidence="2">The sequence shown here is derived from an EMBL/GenBank/DDBJ whole genome shotgun (WGS) entry which is preliminary data.</text>
</comment>
<feature type="compositionally biased region" description="Polar residues" evidence="1">
    <location>
        <begin position="156"/>
        <end position="171"/>
    </location>
</feature>
<feature type="compositionally biased region" description="Gly residues" evidence="1">
    <location>
        <begin position="225"/>
        <end position="250"/>
    </location>
</feature>
<feature type="compositionally biased region" description="Basic and acidic residues" evidence="1">
    <location>
        <begin position="76"/>
        <end position="97"/>
    </location>
</feature>
<evidence type="ECO:0000256" key="1">
    <source>
        <dbReference type="SAM" id="MobiDB-lite"/>
    </source>
</evidence>
<feature type="compositionally biased region" description="Basic and acidic residues" evidence="1">
    <location>
        <begin position="1"/>
        <end position="11"/>
    </location>
</feature>